<gene>
    <name evidence="1" type="ORF">E4U57_002652</name>
</gene>
<comment type="caution">
    <text evidence="1">The sequence shown here is derived from an EMBL/GenBank/DDBJ whole genome shotgun (WGS) entry which is preliminary data.</text>
</comment>
<organism evidence="1 2">
    <name type="scientific">Claviceps arundinis</name>
    <dbReference type="NCBI Taxonomy" id="1623583"/>
    <lineage>
        <taxon>Eukaryota</taxon>
        <taxon>Fungi</taxon>
        <taxon>Dikarya</taxon>
        <taxon>Ascomycota</taxon>
        <taxon>Pezizomycotina</taxon>
        <taxon>Sordariomycetes</taxon>
        <taxon>Hypocreomycetidae</taxon>
        <taxon>Hypocreales</taxon>
        <taxon>Clavicipitaceae</taxon>
        <taxon>Claviceps</taxon>
    </lineage>
</organism>
<sequence length="62" mass="6889">MPKKEYTPQSETYYSWKPFFLKGGSLSDNIKEYWKRVSDEVGSVLGDEVGSVLAQNVGSALA</sequence>
<protein>
    <submittedName>
        <fullName evidence="1">Uncharacterized protein</fullName>
    </submittedName>
</protein>
<accession>A0ABQ7P855</accession>
<evidence type="ECO:0000313" key="2">
    <source>
        <dbReference type="Proteomes" id="UP000742024"/>
    </source>
</evidence>
<keyword evidence="2" id="KW-1185">Reference proteome</keyword>
<dbReference type="Proteomes" id="UP000742024">
    <property type="component" value="Unassembled WGS sequence"/>
</dbReference>
<reference evidence="1 2" key="1">
    <citation type="journal article" date="2020" name="bioRxiv">
        <title>Whole genome comparisons of ergot fungi reveals the divergence and evolution of species within the genus Claviceps are the result of varying mechanisms driving genome evolution and host range expansion.</title>
        <authorList>
            <person name="Wyka S.A."/>
            <person name="Mondo S.J."/>
            <person name="Liu M."/>
            <person name="Dettman J."/>
            <person name="Nalam V."/>
            <person name="Broders K.D."/>
        </authorList>
    </citation>
    <scope>NUCLEOTIDE SEQUENCE [LARGE SCALE GENOMIC DNA]</scope>
    <source>
        <strain evidence="1 2">LM583</strain>
    </source>
</reference>
<proteinExistence type="predicted"/>
<evidence type="ECO:0000313" key="1">
    <source>
        <dbReference type="EMBL" id="KAG5956364.1"/>
    </source>
</evidence>
<dbReference type="EMBL" id="SRPR01000209">
    <property type="protein sequence ID" value="KAG5956364.1"/>
    <property type="molecule type" value="Genomic_DNA"/>
</dbReference>
<name>A0ABQ7P855_9HYPO</name>